<dbReference type="GO" id="GO:0008652">
    <property type="term" value="P:amino acid biosynthetic process"/>
    <property type="evidence" value="ECO:0007669"/>
    <property type="project" value="InterPro"/>
</dbReference>
<evidence type="ECO:0000313" key="7">
    <source>
        <dbReference type="Proteomes" id="UP000517765"/>
    </source>
</evidence>
<evidence type="ECO:0000313" key="5">
    <source>
        <dbReference type="EMBL" id="MQS01270.1"/>
    </source>
</evidence>
<protein>
    <submittedName>
        <fullName evidence="5">Aspartate-semialdehyde dehydrogenase</fullName>
        <ecNumber evidence="5">1.2.1.11</ecNumber>
    </submittedName>
</protein>
<reference evidence="3" key="3">
    <citation type="journal article" name="Syst. Appl. Microbiol.">
        <title>Streptomyces alkaliterrae sp. nov., isolated from an alkaline soil, and emended descriptions of Streptomyces alkaliphilus, Streptomyces calidiresistens and Streptomyces durbertensis.</title>
        <authorList>
            <person name="Swiecimska M."/>
            <person name="Golinska P."/>
            <person name="Nouioui I."/>
            <person name="Wypij M."/>
            <person name="Rai M."/>
            <person name="Sangal V."/>
            <person name="Goodfellow M."/>
        </authorList>
    </citation>
    <scope>NUCLEOTIDE SEQUENCE</scope>
    <source>
        <strain evidence="3">OF3</strain>
        <strain evidence="4">OF8</strain>
    </source>
</reference>
<dbReference type="Pfam" id="PF01118">
    <property type="entry name" value="Semialdhyde_dh"/>
    <property type="match status" value="1"/>
</dbReference>
<name>A0A5P0YMX2_9ACTN</name>
<dbReference type="Proteomes" id="UP000320857">
    <property type="component" value="Unassembled WGS sequence"/>
</dbReference>
<accession>A0A5P0YMX2</accession>
<dbReference type="Pfam" id="PF02774">
    <property type="entry name" value="Semialdhyde_dhC"/>
    <property type="match status" value="1"/>
</dbReference>
<keyword evidence="6" id="KW-1185">Reference proteome</keyword>
<dbReference type="EC" id="1.2.1.11" evidence="5"/>
<dbReference type="PANTHER" id="PTHR46278">
    <property type="entry name" value="DEHYDROGENASE, PUTATIVE-RELATED"/>
    <property type="match status" value="1"/>
</dbReference>
<feature type="domain" description="Semialdehyde dehydrogenase NAD-binding" evidence="2">
    <location>
        <begin position="11"/>
        <end position="125"/>
    </location>
</feature>
<proteinExistence type="inferred from homology"/>
<dbReference type="OrthoDB" id="9805684at2"/>
<keyword evidence="5" id="KW-0560">Oxidoreductase</keyword>
<reference evidence="5 6" key="1">
    <citation type="submission" date="2019-10" db="EMBL/GenBank/DDBJ databases">
        <title>Streptomyces sp. nov., a novel actinobacterium isolated from alkaline environment.</title>
        <authorList>
            <person name="Golinska P."/>
        </authorList>
    </citation>
    <scope>NUCLEOTIDE SEQUENCE [LARGE SCALE GENOMIC DNA]</scope>
    <source>
        <strain evidence="5 6">OF1</strain>
    </source>
</reference>
<dbReference type="Gene3D" id="3.40.50.720">
    <property type="entry name" value="NAD(P)-binding Rossmann-like Domain"/>
    <property type="match status" value="1"/>
</dbReference>
<dbReference type="EMBL" id="JABJWZ010000037">
    <property type="protein sequence ID" value="MBB1253081.1"/>
    <property type="molecule type" value="Genomic_DNA"/>
</dbReference>
<dbReference type="Gene3D" id="3.30.360.10">
    <property type="entry name" value="Dihydrodipicolinate Reductase, domain 2"/>
    <property type="match status" value="1"/>
</dbReference>
<evidence type="ECO:0000313" key="4">
    <source>
        <dbReference type="EMBL" id="MBB1257764.1"/>
    </source>
</evidence>
<dbReference type="GO" id="GO:0046983">
    <property type="term" value="F:protein dimerization activity"/>
    <property type="evidence" value="ECO:0007669"/>
    <property type="project" value="InterPro"/>
</dbReference>
<gene>
    <name evidence="5" type="ORF">FNX44_005160</name>
    <name evidence="3" type="ORF">H3146_06815</name>
    <name evidence="4" type="ORF">H3147_02820</name>
</gene>
<evidence type="ECO:0000259" key="2">
    <source>
        <dbReference type="SMART" id="SM00859"/>
    </source>
</evidence>
<organism evidence="5 6">
    <name type="scientific">Streptomyces alkaliterrae</name>
    <dbReference type="NCBI Taxonomy" id="2213162"/>
    <lineage>
        <taxon>Bacteria</taxon>
        <taxon>Bacillati</taxon>
        <taxon>Actinomycetota</taxon>
        <taxon>Actinomycetes</taxon>
        <taxon>Kitasatosporales</taxon>
        <taxon>Streptomycetaceae</taxon>
        <taxon>Streptomyces</taxon>
    </lineage>
</organism>
<dbReference type="RefSeq" id="WP_143646747.1">
    <property type="nucleotide sequence ID" value="NZ_JABJWZ010000037.1"/>
</dbReference>
<sequence>MTTVDDSAAPRVTVVGATGAVGGTLLELFEERAPRHRDLRLVASARSAGRQIRAAGRDHRVHDLADFDFADTDVAFFAAGAEVSRKWVPPAVAAGALVIDCTPAFRQDKTVPLVVPQVNGALCGARPPVVATPDAGTVPLVRVVDAVAARWPVHRVVVSSYQPASGAGHLGVEELQEGSRLSLQDPHAVLPTEAFAPALAFNVLPCSDDALDEDGFTERERAMRHECRRVLRRPDLDLTTTCVRVPVAHAHCATVWVECGRPVDRAELVALLRSLSGVTVHDGPAAHAPTPLTLGDPDQVHIGRIRVPGHDPTGFWLWLVADGLRCGVALNAVQVLEELVARRAL</sequence>
<evidence type="ECO:0000313" key="6">
    <source>
        <dbReference type="Proteomes" id="UP000320857"/>
    </source>
</evidence>
<comment type="similarity">
    <text evidence="1">Belongs to the aspartate-semialdehyde dehydrogenase family.</text>
</comment>
<dbReference type="InterPro" id="IPR012280">
    <property type="entry name" value="Semialdhyde_DH_dimer_dom"/>
</dbReference>
<dbReference type="GO" id="GO:0004073">
    <property type="term" value="F:aspartate-semialdehyde dehydrogenase activity"/>
    <property type="evidence" value="ECO:0007669"/>
    <property type="project" value="UniProtKB-EC"/>
</dbReference>
<dbReference type="SUPFAM" id="SSF55347">
    <property type="entry name" value="Glyceraldehyde-3-phosphate dehydrogenase-like, C-terminal domain"/>
    <property type="match status" value="1"/>
</dbReference>
<reference evidence="7 8" key="2">
    <citation type="submission" date="2020-05" db="EMBL/GenBank/DDBJ databases">
        <title>Classification of alakaliphilic streptomycetes isolated from an alkaline soil next to Lonar Crater, India and a proposal for the recognition of Streptomyces alkaliterrae sp. nov.</title>
        <authorList>
            <person name="Golinska P."/>
        </authorList>
    </citation>
    <scope>NUCLEOTIDE SEQUENCE [LARGE SCALE GENOMIC DNA]</scope>
    <source>
        <strain evidence="8">OF3</strain>
        <strain evidence="7">OF8</strain>
    </source>
</reference>
<evidence type="ECO:0000256" key="1">
    <source>
        <dbReference type="ARBA" id="ARBA00010584"/>
    </source>
</evidence>
<dbReference type="SUPFAM" id="SSF51735">
    <property type="entry name" value="NAD(P)-binding Rossmann-fold domains"/>
    <property type="match status" value="1"/>
</dbReference>
<dbReference type="CDD" id="cd02316">
    <property type="entry name" value="VcASADH2_like_N"/>
    <property type="match status" value="1"/>
</dbReference>
<dbReference type="InterPro" id="IPR036291">
    <property type="entry name" value="NAD(P)-bd_dom_sf"/>
</dbReference>
<evidence type="ECO:0000313" key="3">
    <source>
        <dbReference type="EMBL" id="MBB1253081.1"/>
    </source>
</evidence>
<dbReference type="EMBL" id="VJYK02000032">
    <property type="protein sequence ID" value="MQS01270.1"/>
    <property type="molecule type" value="Genomic_DNA"/>
</dbReference>
<dbReference type="EMBL" id="JABJXA010000009">
    <property type="protein sequence ID" value="MBB1257764.1"/>
    <property type="molecule type" value="Genomic_DNA"/>
</dbReference>
<dbReference type="Proteomes" id="UP000525686">
    <property type="component" value="Unassembled WGS sequence"/>
</dbReference>
<comment type="caution">
    <text evidence="5">The sequence shown here is derived from an EMBL/GenBank/DDBJ whole genome shotgun (WGS) entry which is preliminary data.</text>
</comment>
<evidence type="ECO:0000313" key="8">
    <source>
        <dbReference type="Proteomes" id="UP000525686"/>
    </source>
</evidence>
<dbReference type="InterPro" id="IPR000534">
    <property type="entry name" value="Semialdehyde_DH_NAD-bd"/>
</dbReference>
<dbReference type="PANTHER" id="PTHR46278:SF2">
    <property type="entry name" value="ASPARTATE-SEMIALDEHYDE DEHYDROGENASE"/>
    <property type="match status" value="1"/>
</dbReference>
<dbReference type="Proteomes" id="UP000517765">
    <property type="component" value="Unassembled WGS sequence"/>
</dbReference>
<dbReference type="AlphaFoldDB" id="A0A5P0YMX2"/>
<dbReference type="NCBIfam" id="NF011456">
    <property type="entry name" value="PRK14874.1"/>
    <property type="match status" value="1"/>
</dbReference>
<dbReference type="PIRSF" id="PIRSF000148">
    <property type="entry name" value="ASA_dh"/>
    <property type="match status" value="1"/>
</dbReference>
<dbReference type="SMART" id="SM00859">
    <property type="entry name" value="Semialdhyde_dh"/>
    <property type="match status" value="1"/>
</dbReference>
<dbReference type="GO" id="GO:0051287">
    <property type="term" value="F:NAD binding"/>
    <property type="evidence" value="ECO:0007669"/>
    <property type="project" value="InterPro"/>
</dbReference>